<dbReference type="GO" id="GO:0030026">
    <property type="term" value="P:intracellular manganese ion homeostasis"/>
    <property type="evidence" value="ECO:0007669"/>
    <property type="project" value="InterPro"/>
</dbReference>
<keyword evidence="3" id="KW-0406">Ion transport</keyword>
<gene>
    <name evidence="11" type="ORF">A3770_08p52820</name>
    <name evidence="10" type="ORF">CPRI1469_LOCUS6148</name>
</gene>
<organism evidence="11 12">
    <name type="scientific">Chloropicon primus</name>
    <dbReference type="NCBI Taxonomy" id="1764295"/>
    <lineage>
        <taxon>Eukaryota</taxon>
        <taxon>Viridiplantae</taxon>
        <taxon>Chlorophyta</taxon>
        <taxon>Chloropicophyceae</taxon>
        <taxon>Chloropicales</taxon>
        <taxon>Chloropicaceae</taxon>
        <taxon>Chloropicon</taxon>
    </lineage>
</organism>
<evidence type="ECO:0000256" key="3">
    <source>
        <dbReference type="ARBA" id="ARBA00022496"/>
    </source>
</evidence>
<keyword evidence="7 9" id="KW-0472">Membrane</keyword>
<dbReference type="GO" id="GO:0006826">
    <property type="term" value="P:iron ion transport"/>
    <property type="evidence" value="ECO:0007669"/>
    <property type="project" value="UniProtKB-KW"/>
</dbReference>
<sequence>MEEGGGTNAAPLLGGHAVMRHHAGSAAFVNSHDDLQKGTTRAAVLGCLDGLVSNLCLILGVMAPCLMGKESDKKVLLTGLAGIFAGAFSMAVGEWLSITAENEYLLKEVETEKAHISEHRDEENQELIEYFVEQGLRLETANLVIADLEGHSDSTARLLNFHTKFHLGIDQEDLGGSAWTAAGVSFLAFSAGGLIPLLPWTVPCSATRWGDGAPACLETKLALTIALSALAMFLVGFVLARSTPTNSWYGGARHTACGLLAAGSTFCIGYGIGSAVG</sequence>
<dbReference type="OrthoDB" id="73465at2759"/>
<keyword evidence="5 9" id="KW-0812">Transmembrane</keyword>
<evidence type="ECO:0000256" key="1">
    <source>
        <dbReference type="ARBA" id="ARBA00004128"/>
    </source>
</evidence>
<dbReference type="PANTHER" id="PTHR31851">
    <property type="entry name" value="FE(2+)/MN(2+) TRANSPORTER PCL1"/>
    <property type="match status" value="1"/>
</dbReference>
<feature type="transmembrane region" description="Helical" evidence="9">
    <location>
        <begin position="221"/>
        <end position="240"/>
    </location>
</feature>
<dbReference type="EMBL" id="HBHL01009231">
    <property type="protein sequence ID" value="CAD9717288.1"/>
    <property type="molecule type" value="Transcribed_RNA"/>
</dbReference>
<evidence type="ECO:0000313" key="12">
    <source>
        <dbReference type="Proteomes" id="UP000316726"/>
    </source>
</evidence>
<feature type="transmembrane region" description="Helical" evidence="9">
    <location>
        <begin position="178"/>
        <end position="200"/>
    </location>
</feature>
<dbReference type="EMBL" id="CP031041">
    <property type="protein sequence ID" value="QDZ22764.1"/>
    <property type="molecule type" value="Genomic_DNA"/>
</dbReference>
<feature type="transmembrane region" description="Helical" evidence="9">
    <location>
        <begin position="75"/>
        <end position="98"/>
    </location>
</feature>
<reference evidence="11 12" key="1">
    <citation type="submission" date="2018-07" db="EMBL/GenBank/DDBJ databases">
        <title>The complete nuclear genome of the prasinophyte Chloropicon primus (CCMP1205).</title>
        <authorList>
            <person name="Pombert J.-F."/>
            <person name="Otis C."/>
            <person name="Turmel M."/>
            <person name="Lemieux C."/>
        </authorList>
    </citation>
    <scope>NUCLEOTIDE SEQUENCE [LARGE SCALE GENOMIC DNA]</scope>
    <source>
        <strain evidence="11 12">CCMP1205</strain>
    </source>
</reference>
<keyword evidence="4" id="KW-0926">Vacuole</keyword>
<evidence type="ECO:0000256" key="2">
    <source>
        <dbReference type="ARBA" id="ARBA00007049"/>
    </source>
</evidence>
<dbReference type="Pfam" id="PF01988">
    <property type="entry name" value="VIT1"/>
    <property type="match status" value="1"/>
</dbReference>
<dbReference type="GO" id="GO:0005774">
    <property type="term" value="C:vacuolar membrane"/>
    <property type="evidence" value="ECO:0007669"/>
    <property type="project" value="UniProtKB-SubCell"/>
</dbReference>
<comment type="similarity">
    <text evidence="2">Belongs to the CCC1 family.</text>
</comment>
<name>A0A5B8MS83_9CHLO</name>
<feature type="transmembrane region" description="Helical" evidence="9">
    <location>
        <begin position="42"/>
        <end position="63"/>
    </location>
</feature>
<proteinExistence type="inferred from homology"/>
<comment type="catalytic activity">
    <reaction evidence="8">
        <text>Fe(2+)(in) = Fe(2+)(out)</text>
        <dbReference type="Rhea" id="RHEA:28486"/>
        <dbReference type="ChEBI" id="CHEBI:29033"/>
    </reaction>
    <physiologicalReaction direction="left-to-right" evidence="8">
        <dbReference type="Rhea" id="RHEA:28487"/>
    </physiologicalReaction>
</comment>
<evidence type="ECO:0000256" key="6">
    <source>
        <dbReference type="ARBA" id="ARBA00022989"/>
    </source>
</evidence>
<evidence type="ECO:0000313" key="10">
    <source>
        <dbReference type="EMBL" id="CAD9717288.1"/>
    </source>
</evidence>
<dbReference type="GO" id="GO:0005384">
    <property type="term" value="F:manganese ion transmembrane transporter activity"/>
    <property type="evidence" value="ECO:0007669"/>
    <property type="project" value="InterPro"/>
</dbReference>
<protein>
    <submittedName>
        <fullName evidence="11">Vacuolar iron transporter</fullName>
    </submittedName>
</protein>
<accession>A0A5B8MS83</accession>
<dbReference type="STRING" id="1764295.A0A5B8MS83"/>
<comment type="subcellular location">
    <subcellularLocation>
        <location evidence="1">Vacuole membrane</location>
        <topology evidence="1">Multi-pass membrane protein</topology>
    </subcellularLocation>
</comment>
<dbReference type="AlphaFoldDB" id="A0A5B8MS83"/>
<keyword evidence="3" id="KW-0410">Iron transport</keyword>
<feature type="transmembrane region" description="Helical" evidence="9">
    <location>
        <begin position="252"/>
        <end position="272"/>
    </location>
</feature>
<evidence type="ECO:0000256" key="4">
    <source>
        <dbReference type="ARBA" id="ARBA00022554"/>
    </source>
</evidence>
<evidence type="ECO:0000256" key="8">
    <source>
        <dbReference type="ARBA" id="ARBA00044464"/>
    </source>
</evidence>
<evidence type="ECO:0000313" key="11">
    <source>
        <dbReference type="EMBL" id="QDZ22764.1"/>
    </source>
</evidence>
<dbReference type="Proteomes" id="UP000316726">
    <property type="component" value="Chromosome 8"/>
</dbReference>
<keyword evidence="6 9" id="KW-1133">Transmembrane helix</keyword>
<reference evidence="10" key="2">
    <citation type="submission" date="2021-01" db="EMBL/GenBank/DDBJ databases">
        <authorList>
            <person name="Corre E."/>
            <person name="Pelletier E."/>
            <person name="Niang G."/>
            <person name="Scheremetjew M."/>
            <person name="Finn R."/>
            <person name="Kale V."/>
            <person name="Holt S."/>
            <person name="Cochrane G."/>
            <person name="Meng A."/>
            <person name="Brown T."/>
            <person name="Cohen L."/>
        </authorList>
    </citation>
    <scope>NUCLEOTIDE SEQUENCE</scope>
    <source>
        <strain evidence="10">CCMP1205</strain>
    </source>
</reference>
<dbReference type="InterPro" id="IPR008217">
    <property type="entry name" value="Ccc1_fam"/>
</dbReference>
<evidence type="ECO:0000256" key="7">
    <source>
        <dbReference type="ARBA" id="ARBA00023136"/>
    </source>
</evidence>
<evidence type="ECO:0000256" key="5">
    <source>
        <dbReference type="ARBA" id="ARBA00022692"/>
    </source>
</evidence>
<keyword evidence="3" id="KW-0813">Transport</keyword>
<evidence type="ECO:0000256" key="9">
    <source>
        <dbReference type="SAM" id="Phobius"/>
    </source>
</evidence>
<keyword evidence="12" id="KW-1185">Reference proteome</keyword>
<keyword evidence="3" id="KW-0408">Iron</keyword>